<dbReference type="Gene3D" id="1.10.8.60">
    <property type="match status" value="1"/>
</dbReference>
<protein>
    <recommendedName>
        <fullName evidence="2">DNA-binding transcriptional regulator NtrC</fullName>
    </recommendedName>
    <alternativeName>
        <fullName evidence="14">Nitrogen regulation protein NR(I)</fullName>
    </alternativeName>
    <alternativeName>
        <fullName evidence="15">Nitrogen regulator I</fullName>
    </alternativeName>
</protein>
<dbReference type="InterPro" id="IPR011006">
    <property type="entry name" value="CheY-like_superfamily"/>
</dbReference>
<evidence type="ECO:0000256" key="13">
    <source>
        <dbReference type="ARBA" id="ARBA00023231"/>
    </source>
</evidence>
<name>A0A5C6CXC1_9BACT</name>
<dbReference type="FunFam" id="3.40.50.300:FF:000006">
    <property type="entry name" value="DNA-binding transcriptional regulator NtrC"/>
    <property type="match status" value="1"/>
</dbReference>
<dbReference type="RefSeq" id="WP_146450860.1">
    <property type="nucleotide sequence ID" value="NZ_SJPS01000003.1"/>
</dbReference>
<dbReference type="AlphaFoldDB" id="A0A5C6CXC1"/>
<evidence type="ECO:0000256" key="5">
    <source>
        <dbReference type="ARBA" id="ARBA00022553"/>
    </source>
</evidence>
<keyword evidence="13" id="KW-0535">Nitrogen fixation</keyword>
<dbReference type="PROSITE" id="PS50110">
    <property type="entry name" value="RESPONSE_REGULATORY"/>
    <property type="match status" value="1"/>
</dbReference>
<keyword evidence="10" id="KW-0238">DNA-binding</keyword>
<evidence type="ECO:0000256" key="10">
    <source>
        <dbReference type="ARBA" id="ARBA00023125"/>
    </source>
</evidence>
<dbReference type="Pfam" id="PF02954">
    <property type="entry name" value="HTH_8"/>
    <property type="match status" value="1"/>
</dbReference>
<keyword evidence="11" id="KW-0010">Activator</keyword>
<proteinExistence type="predicted"/>
<keyword evidence="6" id="KW-0547">Nucleotide-binding</keyword>
<dbReference type="CDD" id="cd00009">
    <property type="entry name" value="AAA"/>
    <property type="match status" value="1"/>
</dbReference>
<dbReference type="InterPro" id="IPR025662">
    <property type="entry name" value="Sigma_54_int_dom_ATP-bd_1"/>
</dbReference>
<dbReference type="PANTHER" id="PTHR32071">
    <property type="entry name" value="TRANSCRIPTIONAL REGULATORY PROTEIN"/>
    <property type="match status" value="1"/>
</dbReference>
<dbReference type="InterPro" id="IPR009057">
    <property type="entry name" value="Homeodomain-like_sf"/>
</dbReference>
<dbReference type="InterPro" id="IPR027417">
    <property type="entry name" value="P-loop_NTPase"/>
</dbReference>
<dbReference type="PROSITE" id="PS50045">
    <property type="entry name" value="SIGMA54_INTERACT_4"/>
    <property type="match status" value="1"/>
</dbReference>
<evidence type="ECO:0000256" key="3">
    <source>
        <dbReference type="ARBA" id="ARBA00022490"/>
    </source>
</evidence>
<evidence type="ECO:0000259" key="18">
    <source>
        <dbReference type="PROSITE" id="PS50045"/>
    </source>
</evidence>
<keyword evidence="5 16" id="KW-0597">Phosphoprotein</keyword>
<evidence type="ECO:0000256" key="14">
    <source>
        <dbReference type="ARBA" id="ARBA00029881"/>
    </source>
</evidence>
<dbReference type="PROSITE" id="PS00675">
    <property type="entry name" value="SIGMA54_INTERACT_1"/>
    <property type="match status" value="1"/>
</dbReference>
<keyword evidence="21" id="KW-1185">Reference proteome</keyword>
<dbReference type="PRINTS" id="PR01590">
    <property type="entry name" value="HTHFIS"/>
</dbReference>
<evidence type="ECO:0000256" key="4">
    <source>
        <dbReference type="ARBA" id="ARBA00022491"/>
    </source>
</evidence>
<feature type="domain" description="Response regulatory" evidence="19">
    <location>
        <begin position="3"/>
        <end position="117"/>
    </location>
</feature>
<dbReference type="Proteomes" id="UP000318437">
    <property type="component" value="Unassembled WGS sequence"/>
</dbReference>
<organism evidence="20 21">
    <name type="scientific">Bythopirellula polymerisocia</name>
    <dbReference type="NCBI Taxonomy" id="2528003"/>
    <lineage>
        <taxon>Bacteria</taxon>
        <taxon>Pseudomonadati</taxon>
        <taxon>Planctomycetota</taxon>
        <taxon>Planctomycetia</taxon>
        <taxon>Pirellulales</taxon>
        <taxon>Lacipirellulaceae</taxon>
        <taxon>Bythopirellula</taxon>
    </lineage>
</organism>
<evidence type="ECO:0000256" key="17">
    <source>
        <dbReference type="SAM" id="MobiDB-lite"/>
    </source>
</evidence>
<dbReference type="Pfam" id="PF00158">
    <property type="entry name" value="Sigma54_activat"/>
    <property type="match status" value="1"/>
</dbReference>
<dbReference type="Pfam" id="PF00072">
    <property type="entry name" value="Response_reg"/>
    <property type="match status" value="1"/>
</dbReference>
<dbReference type="InterPro" id="IPR058031">
    <property type="entry name" value="AAA_lid_NorR"/>
</dbReference>
<dbReference type="OrthoDB" id="9803970at2"/>
<dbReference type="InterPro" id="IPR003593">
    <property type="entry name" value="AAA+_ATPase"/>
</dbReference>
<evidence type="ECO:0000256" key="8">
    <source>
        <dbReference type="ARBA" id="ARBA00023012"/>
    </source>
</evidence>
<feature type="domain" description="Sigma-54 factor interaction" evidence="18">
    <location>
        <begin position="142"/>
        <end position="371"/>
    </location>
</feature>
<reference evidence="20 21" key="1">
    <citation type="submission" date="2019-02" db="EMBL/GenBank/DDBJ databases">
        <title>Deep-cultivation of Planctomycetes and their phenomic and genomic characterization uncovers novel biology.</title>
        <authorList>
            <person name="Wiegand S."/>
            <person name="Jogler M."/>
            <person name="Boedeker C."/>
            <person name="Pinto D."/>
            <person name="Vollmers J."/>
            <person name="Rivas-Marin E."/>
            <person name="Kohn T."/>
            <person name="Peeters S.H."/>
            <person name="Heuer A."/>
            <person name="Rast P."/>
            <person name="Oberbeckmann S."/>
            <person name="Bunk B."/>
            <person name="Jeske O."/>
            <person name="Meyerdierks A."/>
            <person name="Storesund J.E."/>
            <person name="Kallscheuer N."/>
            <person name="Luecker S."/>
            <person name="Lage O.M."/>
            <person name="Pohl T."/>
            <person name="Merkel B.J."/>
            <person name="Hornburger P."/>
            <person name="Mueller R.-W."/>
            <person name="Bruemmer F."/>
            <person name="Labrenz M."/>
            <person name="Spormann A.M."/>
            <person name="Op Den Camp H."/>
            <person name="Overmann J."/>
            <person name="Amann R."/>
            <person name="Jetten M.S.M."/>
            <person name="Mascher T."/>
            <person name="Medema M.H."/>
            <person name="Devos D.P."/>
            <person name="Kaster A.-K."/>
            <person name="Ovreas L."/>
            <person name="Rohde M."/>
            <person name="Galperin M.Y."/>
            <person name="Jogler C."/>
        </authorList>
    </citation>
    <scope>NUCLEOTIDE SEQUENCE [LARGE SCALE GENOMIC DNA]</scope>
    <source>
        <strain evidence="20 21">Pla144</strain>
    </source>
</reference>
<evidence type="ECO:0000256" key="12">
    <source>
        <dbReference type="ARBA" id="ARBA00023163"/>
    </source>
</evidence>
<evidence type="ECO:0000256" key="9">
    <source>
        <dbReference type="ARBA" id="ARBA00023015"/>
    </source>
</evidence>
<keyword evidence="4" id="KW-0678">Repressor</keyword>
<feature type="region of interest" description="Disordered" evidence="17">
    <location>
        <begin position="479"/>
        <end position="499"/>
    </location>
</feature>
<dbReference type="Gene3D" id="3.40.50.300">
    <property type="entry name" value="P-loop containing nucleotide triphosphate hydrolases"/>
    <property type="match status" value="1"/>
</dbReference>
<dbReference type="SUPFAM" id="SSF52540">
    <property type="entry name" value="P-loop containing nucleoside triphosphate hydrolases"/>
    <property type="match status" value="1"/>
</dbReference>
<dbReference type="InterPro" id="IPR001789">
    <property type="entry name" value="Sig_transdc_resp-reg_receiver"/>
</dbReference>
<dbReference type="GO" id="GO:0006355">
    <property type="term" value="P:regulation of DNA-templated transcription"/>
    <property type="evidence" value="ECO:0007669"/>
    <property type="project" value="InterPro"/>
</dbReference>
<evidence type="ECO:0000256" key="1">
    <source>
        <dbReference type="ARBA" id="ARBA00004496"/>
    </source>
</evidence>
<accession>A0A5C6CXC1</accession>
<evidence type="ECO:0000256" key="7">
    <source>
        <dbReference type="ARBA" id="ARBA00022840"/>
    </source>
</evidence>
<dbReference type="FunFam" id="3.40.50.2300:FF:000018">
    <property type="entry name" value="DNA-binding transcriptional regulator NtrC"/>
    <property type="match status" value="1"/>
</dbReference>
<keyword evidence="8" id="KW-0902">Two-component regulatory system</keyword>
<dbReference type="GO" id="GO:0043565">
    <property type="term" value="F:sequence-specific DNA binding"/>
    <property type="evidence" value="ECO:0007669"/>
    <property type="project" value="InterPro"/>
</dbReference>
<dbReference type="Gene3D" id="3.40.50.2300">
    <property type="match status" value="1"/>
</dbReference>
<dbReference type="SMART" id="SM00448">
    <property type="entry name" value="REC"/>
    <property type="match status" value="1"/>
</dbReference>
<sequence>MPRLLSIDDDRSIHHLVRRALEEFDLDIESAASAEEAMAKLTESPPDVVLLDVVLPDASGMDFFSQLKQHDPRMPVIIVTAVDTSDIAIEAMKLGAFDYLPKPIDVERLTCMVEQALESRRMMTVPVAMDELLTPAQKHDAFVGRCESMQHVFKAIGRVAAQSVTVLIRGESGTGKELVARAIYQHSSRAKGPFLAVNCAALSETLLESELFGHEKGAFTGAHSRRIGKFEQCSGGTIFLDEVGDMSPSVQGKVLRLLQEQKFERVGGNETIETDARIISATNQDLEEMCRKGEFREDLYYRLNGYTINLPPLKDRGEDRILLIEHFLARLAKELNKEVSGIAPDAQTALLEYDWPGNVRELESVLRRALLYCSGTVLLKSALGKDLFKEKQSANQSSKGSGVSADGGLARFVEDRLADESTDLYAETLAEMETQLLTILLRHTEGNQSEAARILGITRGSLRNKIRSLGISIEQVVTVSDEDEQPKDEQADSVPVEQC</sequence>
<dbReference type="GO" id="GO:0000160">
    <property type="term" value="P:phosphorelay signal transduction system"/>
    <property type="evidence" value="ECO:0007669"/>
    <property type="project" value="UniProtKB-KW"/>
</dbReference>
<evidence type="ECO:0000256" key="16">
    <source>
        <dbReference type="PROSITE-ProRule" id="PRU00169"/>
    </source>
</evidence>
<keyword evidence="9" id="KW-0805">Transcription regulation</keyword>
<dbReference type="Gene3D" id="1.10.10.60">
    <property type="entry name" value="Homeodomain-like"/>
    <property type="match status" value="1"/>
</dbReference>
<dbReference type="Pfam" id="PF25601">
    <property type="entry name" value="AAA_lid_14"/>
    <property type="match status" value="1"/>
</dbReference>
<comment type="subcellular location">
    <subcellularLocation>
        <location evidence="1">Cytoplasm</location>
    </subcellularLocation>
</comment>
<evidence type="ECO:0000259" key="19">
    <source>
        <dbReference type="PROSITE" id="PS50110"/>
    </source>
</evidence>
<dbReference type="SMART" id="SM00382">
    <property type="entry name" value="AAA"/>
    <property type="match status" value="1"/>
</dbReference>
<keyword evidence="12" id="KW-0804">Transcription</keyword>
<dbReference type="SUPFAM" id="SSF52172">
    <property type="entry name" value="CheY-like"/>
    <property type="match status" value="1"/>
</dbReference>
<evidence type="ECO:0000256" key="6">
    <source>
        <dbReference type="ARBA" id="ARBA00022741"/>
    </source>
</evidence>
<dbReference type="InterPro" id="IPR002078">
    <property type="entry name" value="Sigma_54_int"/>
</dbReference>
<evidence type="ECO:0000256" key="11">
    <source>
        <dbReference type="ARBA" id="ARBA00023159"/>
    </source>
</evidence>
<dbReference type="GO" id="GO:0005524">
    <property type="term" value="F:ATP binding"/>
    <property type="evidence" value="ECO:0007669"/>
    <property type="project" value="UniProtKB-KW"/>
</dbReference>
<dbReference type="InterPro" id="IPR002197">
    <property type="entry name" value="HTH_Fis"/>
</dbReference>
<evidence type="ECO:0000313" key="20">
    <source>
        <dbReference type="EMBL" id="TWU27686.1"/>
    </source>
</evidence>
<dbReference type="EMBL" id="SJPS01000003">
    <property type="protein sequence ID" value="TWU27686.1"/>
    <property type="molecule type" value="Genomic_DNA"/>
</dbReference>
<evidence type="ECO:0000256" key="15">
    <source>
        <dbReference type="ARBA" id="ARBA00031910"/>
    </source>
</evidence>
<dbReference type="GO" id="GO:0005737">
    <property type="term" value="C:cytoplasm"/>
    <property type="evidence" value="ECO:0007669"/>
    <property type="project" value="UniProtKB-SubCell"/>
</dbReference>
<evidence type="ECO:0000313" key="21">
    <source>
        <dbReference type="Proteomes" id="UP000318437"/>
    </source>
</evidence>
<comment type="caution">
    <text evidence="20">The sequence shown here is derived from an EMBL/GenBank/DDBJ whole genome shotgun (WGS) entry which is preliminary data.</text>
</comment>
<dbReference type="SUPFAM" id="SSF46689">
    <property type="entry name" value="Homeodomain-like"/>
    <property type="match status" value="1"/>
</dbReference>
<keyword evidence="7" id="KW-0067">ATP-binding</keyword>
<feature type="modified residue" description="4-aspartylphosphate" evidence="16">
    <location>
        <position position="52"/>
    </location>
</feature>
<keyword evidence="3" id="KW-0963">Cytoplasm</keyword>
<dbReference type="PANTHER" id="PTHR32071:SF95">
    <property type="entry name" value="DNA-BINDING TRANSCRIPTIONAL REGULATOR NTRC"/>
    <property type="match status" value="1"/>
</dbReference>
<evidence type="ECO:0000256" key="2">
    <source>
        <dbReference type="ARBA" id="ARBA00019059"/>
    </source>
</evidence>
<gene>
    <name evidence="20" type="primary">glnG</name>
    <name evidence="20" type="ORF">Pla144_24630</name>
</gene>